<organism evidence="1 2">
    <name type="scientific">Dryococelus australis</name>
    <dbReference type="NCBI Taxonomy" id="614101"/>
    <lineage>
        <taxon>Eukaryota</taxon>
        <taxon>Metazoa</taxon>
        <taxon>Ecdysozoa</taxon>
        <taxon>Arthropoda</taxon>
        <taxon>Hexapoda</taxon>
        <taxon>Insecta</taxon>
        <taxon>Pterygota</taxon>
        <taxon>Neoptera</taxon>
        <taxon>Polyneoptera</taxon>
        <taxon>Phasmatodea</taxon>
        <taxon>Verophasmatodea</taxon>
        <taxon>Anareolatae</taxon>
        <taxon>Phasmatidae</taxon>
        <taxon>Eurycanthinae</taxon>
        <taxon>Dryococelus</taxon>
    </lineage>
</organism>
<comment type="caution">
    <text evidence="1">The sequence shown here is derived from an EMBL/GenBank/DDBJ whole genome shotgun (WGS) entry which is preliminary data.</text>
</comment>
<evidence type="ECO:0000313" key="1">
    <source>
        <dbReference type="EMBL" id="KAJ8897957.1"/>
    </source>
</evidence>
<dbReference type="Pfam" id="PF14223">
    <property type="entry name" value="Retrotran_gag_2"/>
    <property type="match status" value="1"/>
</dbReference>
<keyword evidence="2" id="KW-1185">Reference proteome</keyword>
<proteinExistence type="predicted"/>
<dbReference type="EMBL" id="JARBHB010000001">
    <property type="protein sequence ID" value="KAJ8897957.1"/>
    <property type="molecule type" value="Genomic_DNA"/>
</dbReference>
<reference evidence="1 2" key="1">
    <citation type="submission" date="2023-02" db="EMBL/GenBank/DDBJ databases">
        <title>LHISI_Scaffold_Assembly.</title>
        <authorList>
            <person name="Stuart O.P."/>
            <person name="Cleave R."/>
            <person name="Magrath M.J.L."/>
            <person name="Mikheyev A.S."/>
        </authorList>
    </citation>
    <scope>NUCLEOTIDE SEQUENCE [LARGE SCALE GENOMIC DNA]</scope>
    <source>
        <strain evidence="1">Daus_M_001</strain>
        <tissue evidence="1">Leg muscle</tissue>
    </source>
</reference>
<dbReference type="Proteomes" id="UP001159363">
    <property type="component" value="Chromosome 1"/>
</dbReference>
<evidence type="ECO:0000313" key="2">
    <source>
        <dbReference type="Proteomes" id="UP001159363"/>
    </source>
</evidence>
<sequence>MQDYITAIMGTAQKLQDAGKGLGDDLIAVVMLRGLREEFRPLKIAIENSGIEVTSKLVRMKFLQEDLRTSSSCGGNGVVVFVSKKKEGFTSRGAKSKIGCYGCNKLGHIRLNYPKVANLVKKDMKSNVASSRSEVYLLLTVLGVTEKA</sequence>
<accession>A0ABQ9IMQ3</accession>
<gene>
    <name evidence="1" type="ORF">PR048_003315</name>
</gene>
<name>A0ABQ9IMQ3_9NEOP</name>
<protein>
    <submittedName>
        <fullName evidence="1">Uncharacterized protein</fullName>
    </submittedName>
</protein>